<dbReference type="FunFam" id="1.10.150.250:FF:000001">
    <property type="entry name" value="FAD assembly factor SdhE"/>
    <property type="match status" value="1"/>
</dbReference>
<dbReference type="NCBIfam" id="NF008130">
    <property type="entry name" value="PRK10878.1"/>
    <property type="match status" value="1"/>
</dbReference>
<evidence type="ECO:0000313" key="6">
    <source>
        <dbReference type="EMBL" id="SEQ37611.1"/>
    </source>
</evidence>
<proteinExistence type="inferred from homology"/>
<dbReference type="EMBL" id="FOGC01000002">
    <property type="protein sequence ID" value="SEQ37611.1"/>
    <property type="molecule type" value="Genomic_DNA"/>
</dbReference>
<dbReference type="Gene3D" id="1.10.150.250">
    <property type="entry name" value="Flavinator of succinate dehydrogenase"/>
    <property type="match status" value="1"/>
</dbReference>
<evidence type="ECO:0000313" key="7">
    <source>
        <dbReference type="Proteomes" id="UP000242515"/>
    </source>
</evidence>
<protein>
    <recommendedName>
        <fullName evidence="3">FAD assembly factor SdhE</fullName>
    </recommendedName>
</protein>
<organism evidence="6 7">
    <name type="scientific">Rosenbergiella nectarea</name>
    <dbReference type="NCBI Taxonomy" id="988801"/>
    <lineage>
        <taxon>Bacteria</taxon>
        <taxon>Pseudomonadati</taxon>
        <taxon>Pseudomonadota</taxon>
        <taxon>Gammaproteobacteria</taxon>
        <taxon>Enterobacterales</taxon>
        <taxon>Erwiniaceae</taxon>
        <taxon>Rosenbergiella</taxon>
    </lineage>
</organism>
<dbReference type="Pfam" id="PF03937">
    <property type="entry name" value="Sdh5"/>
    <property type="match status" value="1"/>
</dbReference>
<comment type="subcellular location">
    <subcellularLocation>
        <location evidence="1">Cytoplasm</location>
    </subcellularLocation>
</comment>
<dbReference type="GO" id="GO:0005737">
    <property type="term" value="C:cytoplasm"/>
    <property type="evidence" value="ECO:0007669"/>
    <property type="project" value="UniProtKB-SubCell"/>
</dbReference>
<dbReference type="PANTHER" id="PTHR39585:SF1">
    <property type="entry name" value="FAD ASSEMBLY FACTOR SDHE"/>
    <property type="match status" value="1"/>
</dbReference>
<name>A0A1H9FI23_9GAMM</name>
<dbReference type="SUPFAM" id="SSF109910">
    <property type="entry name" value="YgfY-like"/>
    <property type="match status" value="1"/>
</dbReference>
<evidence type="ECO:0000256" key="2">
    <source>
        <dbReference type="ARBA" id="ARBA00008571"/>
    </source>
</evidence>
<dbReference type="InterPro" id="IPR036714">
    <property type="entry name" value="SDH_sf"/>
</dbReference>
<gene>
    <name evidence="6" type="ORF">SAMN05216522_102329</name>
</gene>
<keyword evidence="4" id="KW-0963">Cytoplasm</keyword>
<dbReference type="Proteomes" id="UP000242515">
    <property type="component" value="Unassembled WGS sequence"/>
</dbReference>
<dbReference type="InterPro" id="IPR050531">
    <property type="entry name" value="SdhE_FAD_assembly_factor"/>
</dbReference>
<sequence length="93" mass="10678">MDLAEISIEDTSRIHWACRRGMLELDIAVRPFFEHEYHTLTDAQKRTFIALLKADDPDLFNWLMGHGQPANDELNAMVELIRTRNSARGPVAN</sequence>
<dbReference type="InterPro" id="IPR005631">
    <property type="entry name" value="SDH"/>
</dbReference>
<evidence type="ECO:0000256" key="4">
    <source>
        <dbReference type="ARBA" id="ARBA00022490"/>
    </source>
</evidence>
<dbReference type="AlphaFoldDB" id="A0A1H9FI23"/>
<dbReference type="STRING" id="988801.SAMN05216522_102329"/>
<dbReference type="PANTHER" id="PTHR39585">
    <property type="entry name" value="FAD ASSEMBLY FACTOR SDHE"/>
    <property type="match status" value="1"/>
</dbReference>
<dbReference type="GO" id="GO:0034552">
    <property type="term" value="P:respiratory chain complex II assembly"/>
    <property type="evidence" value="ECO:0007669"/>
    <property type="project" value="UniProtKB-ARBA"/>
</dbReference>
<accession>A0A1H9FI23</accession>
<dbReference type="GO" id="GO:0006105">
    <property type="term" value="P:succinate metabolic process"/>
    <property type="evidence" value="ECO:0007669"/>
    <property type="project" value="TreeGrafter"/>
</dbReference>
<comment type="similarity">
    <text evidence="2">Belongs to the SdhE FAD assembly factor family.</text>
</comment>
<reference evidence="7" key="1">
    <citation type="submission" date="2016-10" db="EMBL/GenBank/DDBJ databases">
        <authorList>
            <person name="Varghese N."/>
            <person name="Submissions S."/>
        </authorList>
    </citation>
    <scope>NUCLEOTIDE SEQUENCE [LARGE SCALE GENOMIC DNA]</scope>
    <source>
        <strain evidence="7">8N4</strain>
    </source>
</reference>
<evidence type="ECO:0000256" key="5">
    <source>
        <dbReference type="ARBA" id="ARBA00023186"/>
    </source>
</evidence>
<keyword evidence="5" id="KW-0143">Chaperone</keyword>
<keyword evidence="7" id="KW-1185">Reference proteome</keyword>
<evidence type="ECO:0000256" key="1">
    <source>
        <dbReference type="ARBA" id="ARBA00004496"/>
    </source>
</evidence>
<evidence type="ECO:0000256" key="3">
    <source>
        <dbReference type="ARBA" id="ARBA00019418"/>
    </source>
</evidence>